<evidence type="ECO:0000259" key="1">
    <source>
        <dbReference type="PROSITE" id="PS50142"/>
    </source>
</evidence>
<comment type="caution">
    <text evidence="2">The sequence shown here is derived from an EMBL/GenBank/DDBJ whole genome shotgun (WGS) entry which is preliminary data.</text>
</comment>
<reference evidence="2 3" key="1">
    <citation type="journal article" date="2016" name="Sci. Rep.">
        <title>Draft genome sequencing and secretome analysis of fungal phytopathogen Ascochyta rabiei provides insight into the necrotrophic effector repertoire.</title>
        <authorList>
            <person name="Verma S."/>
            <person name="Gazara R.K."/>
            <person name="Nizam S."/>
            <person name="Parween S."/>
            <person name="Chattopadhyay D."/>
            <person name="Verma P.K."/>
        </authorList>
    </citation>
    <scope>NUCLEOTIDE SEQUENCE [LARGE SCALE GENOMIC DNA]</scope>
    <source>
        <strain evidence="2 3">ArDII</strain>
    </source>
</reference>
<name>A0A163EMB8_DIDRA</name>
<dbReference type="GO" id="GO:0004525">
    <property type="term" value="F:ribonuclease III activity"/>
    <property type="evidence" value="ECO:0007669"/>
    <property type="project" value="InterPro"/>
</dbReference>
<dbReference type="Gene3D" id="1.10.1520.10">
    <property type="entry name" value="Ribonuclease III domain"/>
    <property type="match status" value="1"/>
</dbReference>
<dbReference type="GO" id="GO:0006396">
    <property type="term" value="P:RNA processing"/>
    <property type="evidence" value="ECO:0007669"/>
    <property type="project" value="InterPro"/>
</dbReference>
<dbReference type="AlphaFoldDB" id="A0A163EMB8"/>
<evidence type="ECO:0000313" key="3">
    <source>
        <dbReference type="Proteomes" id="UP000076837"/>
    </source>
</evidence>
<sequence length="150" mass="16702">MDVAHKLALLERMINRIFNQNLLRVESINSDGQPVFYSGQWRQIGKNDRLAIVGDRVIDMVLCTSWFDVRNAEGRLLTKGQWSELQGDLVTDDRLARRGFSLGLDDVVIKNPGHHGRISNGMMANAVEAIIGAVYVDSGYSLDATVENAE</sequence>
<dbReference type="EMBL" id="JYNV01000184">
    <property type="protein sequence ID" value="KZM23777.1"/>
    <property type="molecule type" value="Genomic_DNA"/>
</dbReference>
<organism evidence="2 3">
    <name type="scientific">Didymella rabiei</name>
    <name type="common">Chickpea ascochyta blight fungus</name>
    <name type="synonym">Mycosphaerella rabiei</name>
    <dbReference type="NCBI Taxonomy" id="5454"/>
    <lineage>
        <taxon>Eukaryota</taxon>
        <taxon>Fungi</taxon>
        <taxon>Dikarya</taxon>
        <taxon>Ascomycota</taxon>
        <taxon>Pezizomycotina</taxon>
        <taxon>Dothideomycetes</taxon>
        <taxon>Pleosporomycetidae</taxon>
        <taxon>Pleosporales</taxon>
        <taxon>Pleosporineae</taxon>
        <taxon>Didymellaceae</taxon>
        <taxon>Ascochyta</taxon>
    </lineage>
</organism>
<proteinExistence type="predicted"/>
<dbReference type="CDD" id="cd00593">
    <property type="entry name" value="RIBOc"/>
    <property type="match status" value="1"/>
</dbReference>
<dbReference type="Proteomes" id="UP000076837">
    <property type="component" value="Unassembled WGS sequence"/>
</dbReference>
<dbReference type="SUPFAM" id="SSF69065">
    <property type="entry name" value="RNase III domain-like"/>
    <property type="match status" value="1"/>
</dbReference>
<feature type="domain" description="RNase III" evidence="1">
    <location>
        <begin position="7"/>
        <end position="139"/>
    </location>
</feature>
<dbReference type="PROSITE" id="PS50142">
    <property type="entry name" value="RNASE_3_2"/>
    <property type="match status" value="1"/>
</dbReference>
<dbReference type="InterPro" id="IPR036389">
    <property type="entry name" value="RNase_III_sf"/>
</dbReference>
<keyword evidence="3" id="KW-1185">Reference proteome</keyword>
<accession>A0A163EMB8</accession>
<dbReference type="InterPro" id="IPR000999">
    <property type="entry name" value="RNase_III_dom"/>
</dbReference>
<gene>
    <name evidence="2" type="ORF">ST47_g5078</name>
</gene>
<evidence type="ECO:0000313" key="2">
    <source>
        <dbReference type="EMBL" id="KZM23777.1"/>
    </source>
</evidence>
<dbReference type="Pfam" id="PF14622">
    <property type="entry name" value="Ribonucleas_3_3"/>
    <property type="match status" value="1"/>
</dbReference>
<protein>
    <submittedName>
        <fullName evidence="2">Ribonuclease III</fullName>
    </submittedName>
</protein>